<dbReference type="GO" id="GO:0009523">
    <property type="term" value="C:photosystem II"/>
    <property type="evidence" value="ECO:0007669"/>
    <property type="project" value="UniProtKB-KW"/>
</dbReference>
<evidence type="ECO:0000313" key="9">
    <source>
        <dbReference type="Proteomes" id="UP000050465"/>
    </source>
</evidence>
<dbReference type="EMBL" id="LJZR01000007">
    <property type="protein sequence ID" value="KPQ36278.1"/>
    <property type="molecule type" value="Genomic_DNA"/>
</dbReference>
<dbReference type="STRING" id="1666911.HLUCCA11_07020"/>
<keyword evidence="7" id="KW-0793">Thylakoid</keyword>
<dbReference type="GO" id="GO:0015979">
    <property type="term" value="P:photosynthesis"/>
    <property type="evidence" value="ECO:0007669"/>
    <property type="project" value="UniProtKB-KW"/>
</dbReference>
<dbReference type="InterPro" id="IPR010284">
    <property type="entry name" value="PSII_Ycf12_core-subunit"/>
</dbReference>
<evidence type="ECO:0000256" key="1">
    <source>
        <dbReference type="ARBA" id="ARBA00004167"/>
    </source>
</evidence>
<evidence type="ECO:0000256" key="5">
    <source>
        <dbReference type="ARBA" id="ARBA00023136"/>
    </source>
</evidence>
<dbReference type="Pfam" id="PF05969">
    <property type="entry name" value="PSII_Ycf12"/>
    <property type="match status" value="1"/>
</dbReference>
<protein>
    <recommendedName>
        <fullName evidence="7">Photosystem II reaction center protein Psb30</fullName>
    </recommendedName>
    <alternativeName>
        <fullName evidence="7">Photosystem II reaction center protein Ycf12</fullName>
    </alternativeName>
</protein>
<evidence type="ECO:0000256" key="2">
    <source>
        <dbReference type="ARBA" id="ARBA00022531"/>
    </source>
</evidence>
<keyword evidence="2 7" id="KW-0602">Photosynthesis</keyword>
<evidence type="ECO:0000313" key="8">
    <source>
        <dbReference type="EMBL" id="KPQ36278.1"/>
    </source>
</evidence>
<gene>
    <name evidence="7" type="primary">psb30</name>
    <name evidence="7" type="synonym">ycf12</name>
    <name evidence="8" type="ORF">HLUCCA11_07020</name>
</gene>
<dbReference type="GO" id="GO:0031676">
    <property type="term" value="C:plasma membrane-derived thylakoid membrane"/>
    <property type="evidence" value="ECO:0007669"/>
    <property type="project" value="UniProtKB-SubCell"/>
</dbReference>
<reference evidence="8 9" key="1">
    <citation type="submission" date="2015-09" db="EMBL/GenBank/DDBJ databases">
        <title>Identification and resolution of microdiversity through metagenomic sequencing of parallel consortia.</title>
        <authorList>
            <person name="Nelson W.C."/>
            <person name="Romine M.F."/>
            <person name="Lindemann S.R."/>
        </authorList>
    </citation>
    <scope>NUCLEOTIDE SEQUENCE [LARGE SCALE GENOMIC DNA]</scope>
    <source>
        <strain evidence="8">Ana</strain>
    </source>
</reference>
<evidence type="ECO:0000256" key="4">
    <source>
        <dbReference type="ARBA" id="ARBA00022989"/>
    </source>
</evidence>
<dbReference type="NCBIfam" id="NF010239">
    <property type="entry name" value="PRK13686.1"/>
    <property type="match status" value="1"/>
</dbReference>
<sequence length="50" mass="5077">MALLALSLGNPLSILSGIDFVLIGQLTMLALVVISGPAVVFLLALRGGDL</sequence>
<comment type="subunit">
    <text evidence="7">PSII is composed of 1 copy each of membrane proteins PsbA, PsbB, PsbC, PsbD, PsbE, PsbF, PsbH, PsbI, PsbJ, PsbK, PsbL, PsbM, PsbT, PsbX, PsbY, PsbZ, Psb30/Ycf12, peripheral proteins PsbO, CyanoQ (PsbQ), PsbU, PsbV and a large number of cofactors. It forms dimeric complexes.</text>
</comment>
<dbReference type="Proteomes" id="UP000050465">
    <property type="component" value="Unassembled WGS sequence"/>
</dbReference>
<keyword evidence="4 7" id="KW-1133">Transmembrane helix</keyword>
<dbReference type="HAMAP" id="MF_01329">
    <property type="entry name" value="PSII_Psb30_Ycf12"/>
    <property type="match status" value="1"/>
</dbReference>
<keyword evidence="3 7" id="KW-0812">Transmembrane</keyword>
<comment type="caution">
    <text evidence="8">The sequence shown here is derived from an EMBL/GenBank/DDBJ whole genome shotgun (WGS) entry which is preliminary data.</text>
</comment>
<keyword evidence="6 7" id="KW-0604">Photosystem II</keyword>
<comment type="function">
    <text evidence="7">A core subunit of photosystem II (PSII), probably helps stabilize the reaction center.</text>
</comment>
<organism evidence="8 9">
    <name type="scientific">Phormidesmis priestleyi Ana</name>
    <dbReference type="NCBI Taxonomy" id="1666911"/>
    <lineage>
        <taxon>Bacteria</taxon>
        <taxon>Bacillati</taxon>
        <taxon>Cyanobacteriota</taxon>
        <taxon>Cyanophyceae</taxon>
        <taxon>Leptolyngbyales</taxon>
        <taxon>Leptolyngbyaceae</taxon>
        <taxon>Phormidesmis</taxon>
    </lineage>
</organism>
<comment type="subcellular location">
    <subcellularLocation>
        <location evidence="7">Cellular thylakoid membrane</location>
        <topology evidence="7">Single-pass membrane protein</topology>
    </subcellularLocation>
    <subcellularLocation>
        <location evidence="1">Membrane</location>
        <topology evidence="1">Single-pass membrane protein</topology>
    </subcellularLocation>
</comment>
<evidence type="ECO:0000256" key="6">
    <source>
        <dbReference type="ARBA" id="ARBA00023276"/>
    </source>
</evidence>
<proteinExistence type="inferred from homology"/>
<name>A0A0P8DHV9_9CYAN</name>
<evidence type="ECO:0000256" key="3">
    <source>
        <dbReference type="ARBA" id="ARBA00022692"/>
    </source>
</evidence>
<evidence type="ECO:0000256" key="7">
    <source>
        <dbReference type="HAMAP-Rule" id="MF_01329"/>
    </source>
</evidence>
<keyword evidence="5 7" id="KW-0472">Membrane</keyword>
<accession>A0A0P8DHV9</accession>
<comment type="similarity">
    <text evidence="7">Belongs to the Psb30/Ycf12 family.</text>
</comment>
<feature type="transmembrane region" description="Helical" evidence="7">
    <location>
        <begin position="20"/>
        <end position="45"/>
    </location>
</feature>
<dbReference type="AlphaFoldDB" id="A0A0P8DHV9"/>